<dbReference type="AlphaFoldDB" id="A0AAF0E5F4"/>
<evidence type="ECO:0000313" key="2">
    <source>
        <dbReference type="EMBL" id="WFD19005.1"/>
    </source>
</evidence>
<protein>
    <submittedName>
        <fullName evidence="2">Uncharacterized protein</fullName>
    </submittedName>
</protein>
<sequence>MLQMLGPADDGAKREKLKNKKKNAKIIFTVGDVSDEEDSKSPAAANDEDEWASEDEEEEQRRRAAEETAEKERRAKEEEAERIEMFKKRPIRSVSLADLNMVKNLAQNAPHLIPPPESGLTRGLLSTIFQPGDTQRARGATVSGPKSV</sequence>
<proteinExistence type="predicted"/>
<feature type="compositionally biased region" description="Acidic residues" evidence="1">
    <location>
        <begin position="46"/>
        <end position="58"/>
    </location>
</feature>
<dbReference type="EMBL" id="CP119909">
    <property type="protein sequence ID" value="WFD19005.1"/>
    <property type="molecule type" value="Genomic_DNA"/>
</dbReference>
<keyword evidence="3" id="KW-1185">Reference proteome</keyword>
<evidence type="ECO:0000256" key="1">
    <source>
        <dbReference type="SAM" id="MobiDB-lite"/>
    </source>
</evidence>
<name>A0AAF0E5F4_9BASI</name>
<evidence type="ECO:0000313" key="3">
    <source>
        <dbReference type="Proteomes" id="UP001220961"/>
    </source>
</evidence>
<dbReference type="Proteomes" id="UP001220961">
    <property type="component" value="Chromosome 2"/>
</dbReference>
<organism evidence="2 3">
    <name type="scientific">Malassezia caprae</name>
    <dbReference type="NCBI Taxonomy" id="1381934"/>
    <lineage>
        <taxon>Eukaryota</taxon>
        <taxon>Fungi</taxon>
        <taxon>Dikarya</taxon>
        <taxon>Basidiomycota</taxon>
        <taxon>Ustilaginomycotina</taxon>
        <taxon>Malasseziomycetes</taxon>
        <taxon>Malasseziales</taxon>
        <taxon>Malasseziaceae</taxon>
        <taxon>Malassezia</taxon>
    </lineage>
</organism>
<feature type="compositionally biased region" description="Basic residues" evidence="1">
    <location>
        <begin position="15"/>
        <end position="24"/>
    </location>
</feature>
<accession>A0AAF0E5F4</accession>
<gene>
    <name evidence="2" type="ORF">MCAP1_001218</name>
</gene>
<feature type="compositionally biased region" description="Basic and acidic residues" evidence="1">
    <location>
        <begin position="59"/>
        <end position="80"/>
    </location>
</feature>
<reference evidence="2" key="1">
    <citation type="submission" date="2023-03" db="EMBL/GenBank/DDBJ databases">
        <title>Mating type loci evolution in Malassezia.</title>
        <authorList>
            <person name="Coelho M.A."/>
        </authorList>
    </citation>
    <scope>NUCLEOTIDE SEQUENCE</scope>
    <source>
        <strain evidence="2">CBS 10434</strain>
    </source>
</reference>
<feature type="region of interest" description="Disordered" evidence="1">
    <location>
        <begin position="1"/>
        <end position="80"/>
    </location>
</feature>